<feature type="compositionally biased region" description="Polar residues" evidence="1">
    <location>
        <begin position="8"/>
        <end position="28"/>
    </location>
</feature>
<gene>
    <name evidence="3" type="ORF">FDK22_14790</name>
</gene>
<evidence type="ECO:0000313" key="3">
    <source>
        <dbReference type="EMBL" id="TLP35514.1"/>
    </source>
</evidence>
<evidence type="ECO:0000313" key="4">
    <source>
        <dbReference type="Proteomes" id="UP000308901"/>
    </source>
</evidence>
<reference evidence="3 4" key="1">
    <citation type="submission" date="2019-05" db="EMBL/GenBank/DDBJ databases">
        <title>Arcobacter sp. nov., isolated from sea sediment.</title>
        <authorList>
            <person name="Kim W."/>
        </authorList>
    </citation>
    <scope>NUCLEOTIDE SEQUENCE [LARGE SCALE GENOMIC DNA]</scope>
    <source>
        <strain evidence="3 4">CAU 1517</strain>
    </source>
</reference>
<dbReference type="InterPro" id="IPR002035">
    <property type="entry name" value="VWF_A"/>
</dbReference>
<feature type="region of interest" description="Disordered" evidence="1">
    <location>
        <begin position="1223"/>
        <end position="1294"/>
    </location>
</feature>
<dbReference type="Proteomes" id="UP000308901">
    <property type="component" value="Unassembled WGS sequence"/>
</dbReference>
<accession>A0A5R8XX80</accession>
<name>A0A5R8XX80_9BACT</name>
<feature type="domain" description="VWFA" evidence="2">
    <location>
        <begin position="487"/>
        <end position="697"/>
    </location>
</feature>
<evidence type="ECO:0000259" key="2">
    <source>
        <dbReference type="PROSITE" id="PS50234"/>
    </source>
</evidence>
<keyword evidence="4" id="KW-1185">Reference proteome</keyword>
<dbReference type="Pfam" id="PF17963">
    <property type="entry name" value="Big_9"/>
    <property type="match status" value="2"/>
</dbReference>
<dbReference type="CDD" id="cd00198">
    <property type="entry name" value="vWFA"/>
    <property type="match status" value="1"/>
</dbReference>
<feature type="region of interest" description="Disordered" evidence="1">
    <location>
        <begin position="1"/>
        <end position="36"/>
    </location>
</feature>
<dbReference type="InterPro" id="IPR036465">
    <property type="entry name" value="vWFA_dom_sf"/>
</dbReference>
<dbReference type="EMBL" id="VANU01000008">
    <property type="protein sequence ID" value="TLP35514.1"/>
    <property type="molecule type" value="Genomic_DNA"/>
</dbReference>
<dbReference type="OrthoDB" id="5348567at2"/>
<dbReference type="InterPro" id="IPR010221">
    <property type="entry name" value="VCBS_dom"/>
</dbReference>
<dbReference type="PROSITE" id="PS50234">
    <property type="entry name" value="VWFA"/>
    <property type="match status" value="1"/>
</dbReference>
<comment type="caution">
    <text evidence="3">The sequence shown here is derived from an EMBL/GenBank/DDBJ whole genome shotgun (WGS) entry which is preliminary data.</text>
</comment>
<dbReference type="NCBIfam" id="TIGR01965">
    <property type="entry name" value="VCBS_repeat"/>
    <property type="match status" value="1"/>
</dbReference>
<sequence>MTGFEMNEVNNFTEDSTSAGDTVTTVKTAPSDEDGGDITYSISDTTNYAINETTGEVTLTEAGANLVNSGQELPAFNVTATSAGVDGSSQTVQNLDPAVTTVNDETVVVEDNATTSEDIAINIDVLANDTDEEGNISPVVSVTQGSNGTVTINEDGTVKYTPNEDFNGTDSFTYTNEEGNTETVNVIVDPTNDNPIAVDDGNISSVTYTVNVDNVLNTDAFTVKAYNSEGVEGELALRKDSSPEGFGVAGDDASNGASSEIGGEEYIAIEFKDDIQSVDVSFAWMASSENAEIGFYKDGVLIDTQYKMGGTDRVDGPYSYETSDGQAFDEIRFAGYGTNSDFLLHEITVNTVDSTFETNEDTAITIDVLDNDTDVEGDELSIIQIQGQDVSTGQTVNISENGEVIGTAKVVNGQIEFTPGENLQNLSDGENQNVTFDYTVSDGSLTDTANVTVNVTGITDNFVPTSEDESQSIKFESLNEIDTTSTNLIITLDTSGSMSMENYGGVVTLDDGSTTTRFEIAKNSLIDTIEAYKEQGSIDVNLTLFGSSGANIGWMSSDEAITYLESLSMDQNGDLLKDGNDYNVSGNGTDYYEAITATDNIDFSGHPADKNVGIFISDGDPTENWWRVNSDSDSAIQNWKSFIENNNIDLSVYGIGENVSSSYLDIIQVTDGKVASIITNEVDMSDTLVAEAISKSVSGNILDNVSGGDGDISIVKITIDGVDYSASDMPITTPDGATLNVDFSSGNYTYTAKANLFTEDTTETFIVTASDEDGDETNFNVNINIDAADSQNYIQSDYDYWADNENIDGTVNSDYINIGTGNNKTINAGDGDDIIDTPIQVGNNLGTGHIIDGGEGNDKLIIDDVLDSGSYKYEITANGDGTFDIEKIGYNDYSQWSLNHYAVTVDSIEAIEFTDKTFVLNDSGDAFVESTDSSADDLLVATLVDGIVEGAYYETSSGVTGYTDENGNFNFREGDSVTFSVGGVVLGTATAEDIASGQTFLQDIADVDRTDLNDEYLENMAVFLQSIDTADSGDNIVITQAMRDALADVTIDLTTATEEEVKSLIESIGGNYVGEDAAMVHVQEMLQEYAGIDESEFDERISDDTLSATLGNEPQAGIEFTTSSGVSGITDDNGSFFYNVGDEITFTKDGEVLSTIDSNAIGDDSLITFNELESLNQTEIDFENLELDFDSLSEITDSEDTTVYEKDESLEDKEIIMEDMLTSEDSDSSLSTLLGETEEDRNITSLDELKTEDATAQDDGNDEYCPFKALEESSGNLISNIEADDTTDIDDHNS</sequence>
<evidence type="ECO:0000256" key="1">
    <source>
        <dbReference type="SAM" id="MobiDB-lite"/>
    </source>
</evidence>
<dbReference type="Gene3D" id="2.60.40.3440">
    <property type="match status" value="1"/>
</dbReference>
<proteinExistence type="predicted"/>
<organism evidence="3 4">
    <name type="scientific">Arcobacter arenosus</name>
    <dbReference type="NCBI Taxonomy" id="2576037"/>
    <lineage>
        <taxon>Bacteria</taxon>
        <taxon>Pseudomonadati</taxon>
        <taxon>Campylobacterota</taxon>
        <taxon>Epsilonproteobacteria</taxon>
        <taxon>Campylobacterales</taxon>
        <taxon>Arcobacteraceae</taxon>
        <taxon>Arcobacter</taxon>
    </lineage>
</organism>
<dbReference type="SUPFAM" id="SSF53300">
    <property type="entry name" value="vWA-like"/>
    <property type="match status" value="1"/>
</dbReference>
<protein>
    <recommendedName>
        <fullName evidence="2">VWFA domain-containing protein</fullName>
    </recommendedName>
</protein>